<dbReference type="STRING" id="6183.A0A5K4ECX3"/>
<reference evidence="14" key="2">
    <citation type="submission" date="2019-11" db="UniProtKB">
        <authorList>
            <consortium name="WormBaseParasite"/>
        </authorList>
    </citation>
    <scope>IDENTIFICATION</scope>
    <source>
        <strain evidence="14">Puerto Rican</strain>
    </source>
</reference>
<feature type="modified residue" description="N6-(pyridoxal phosphate)lysine" evidence="11">
    <location>
        <position position="658"/>
    </location>
</feature>
<dbReference type="InterPro" id="IPR011833">
    <property type="entry name" value="Glycg_phsphrylas"/>
</dbReference>
<evidence type="ECO:0000256" key="10">
    <source>
        <dbReference type="ARBA" id="ARBA00046783"/>
    </source>
</evidence>
<comment type="catalytic activity">
    <reaction evidence="8">
        <text>[(1-&gt;4)-alpha-D-glucosyl](n) + phosphate = [(1-&gt;4)-alpha-D-glucosyl](n-1) + alpha-D-glucose 1-phosphate</text>
        <dbReference type="Rhea" id="RHEA:41732"/>
        <dbReference type="Rhea" id="RHEA-COMP:9584"/>
        <dbReference type="Rhea" id="RHEA-COMP:9586"/>
        <dbReference type="ChEBI" id="CHEBI:15444"/>
        <dbReference type="ChEBI" id="CHEBI:43474"/>
        <dbReference type="ChEBI" id="CHEBI:58601"/>
        <dbReference type="EC" id="2.4.1.1"/>
    </reaction>
    <physiologicalReaction direction="left-to-right" evidence="8">
        <dbReference type="Rhea" id="RHEA:41733"/>
    </physiologicalReaction>
</comment>
<evidence type="ECO:0000313" key="14">
    <source>
        <dbReference type="WBParaSite" id="Smp_039750.3"/>
    </source>
</evidence>
<dbReference type="InterPro" id="IPR035090">
    <property type="entry name" value="Pyridoxal_P_attach_site"/>
</dbReference>
<evidence type="ECO:0000256" key="12">
    <source>
        <dbReference type="RuleBase" id="RU000587"/>
    </source>
</evidence>
<dbReference type="Pfam" id="PF00343">
    <property type="entry name" value="Phosphorylase"/>
    <property type="match status" value="1"/>
</dbReference>
<evidence type="ECO:0000256" key="7">
    <source>
        <dbReference type="ARBA" id="ARBA00023277"/>
    </source>
</evidence>
<dbReference type="Proteomes" id="UP000008854">
    <property type="component" value="Unassembled WGS sequence"/>
</dbReference>
<keyword evidence="13" id="KW-1185">Reference proteome</keyword>
<dbReference type="NCBIfam" id="TIGR02093">
    <property type="entry name" value="P_ylase"/>
    <property type="match status" value="1"/>
</dbReference>
<comment type="subunit">
    <text evidence="10">Homodimer; enzymatically active. Interacts with PPP1R3B; recruits the phosphatase PP1 which dephosphorylates and inactivates PYGL/glycogen phosphorylase.</text>
</comment>
<dbReference type="ExpressionAtlas" id="A0A5K4ECX3">
    <property type="expression patterns" value="baseline"/>
</dbReference>
<dbReference type="PROSITE" id="PS00102">
    <property type="entry name" value="PHOSPHORYLASE"/>
    <property type="match status" value="1"/>
</dbReference>
<dbReference type="GO" id="GO:0005737">
    <property type="term" value="C:cytoplasm"/>
    <property type="evidence" value="ECO:0007669"/>
    <property type="project" value="TreeGrafter"/>
</dbReference>
<dbReference type="Gene3D" id="3.40.50.2000">
    <property type="entry name" value="Glycogen Phosphorylase B"/>
    <property type="match status" value="2"/>
</dbReference>
<keyword evidence="5 12" id="KW-0808">Transferase</keyword>
<evidence type="ECO:0000256" key="2">
    <source>
        <dbReference type="ARBA" id="ARBA00006047"/>
    </source>
</evidence>
<organism evidence="13 14">
    <name type="scientific">Schistosoma mansoni</name>
    <name type="common">Blood fluke</name>
    <dbReference type="NCBI Taxonomy" id="6183"/>
    <lineage>
        <taxon>Eukaryota</taxon>
        <taxon>Metazoa</taxon>
        <taxon>Spiralia</taxon>
        <taxon>Lophotrochozoa</taxon>
        <taxon>Platyhelminthes</taxon>
        <taxon>Trematoda</taxon>
        <taxon>Digenea</taxon>
        <taxon>Strigeidida</taxon>
        <taxon>Schistosomatoidea</taxon>
        <taxon>Schistosomatidae</taxon>
        <taxon>Schistosoma</taxon>
    </lineage>
</organism>
<sequence length="829" mass="96506">MNIQDAKNLRDSFNRNLHFYVVKDRNIATMRDFYVALARTVWEQLCSRWVKTQELYATEDPKMVCFLSMEFFMGRTLKNTMLNVDATEALDEAMYQLGLDIEELEEMECDAGLGNGGLGRLAACFLDSMATIGLPAYGYGIRYENGAFHQMIKDGWQVEEPDEWLLYGNPWEKERPESTRIVQFYGRVIRNHLDQCKWIDTETICALPYEVPIPGYRNQTCNTLRLWAAKGRKYFDTKIIHNNDYINAILGRNEAENISRVLYPIESAFEGKELQLKQEYFLVSATLQDILYQFKSSYPTYELFELPNKVVIHINDTHPALAIPELMRILVDIECMDWIDAWDICSRVFTHTNHVSQVECLKYWPLDMLQRVLPRHVEIIRNIDCHFKSVINRRWPSDENRFQRMSIFQEINEPVVSMDHLCIIGSHFVNGVSIFQTNHLINVLFKDFADLWPSKFTNKTNGISPRRWLLVCNPGLTDLIRSTMQSDDWVKNLIMLNRLKEKLNDGNFRNRLILVKQDNKNRFVAYMQQHRNIQLNPSSLFDVHVKRVLEYKRPLLPCLYAITMYNRLKANPEMKMCPRTIIIGGKAAPGYHMAKMIIKLINSVARIIDFDPITTGKLKLIFLRNYRVSLAERIIPATDLSEQIPCVGTEASGTGNMKFMLNGALTIGTMDGSNIEIFQEVGHSNAFVFGRTIEEVNYLRKTGYNPMRYISSNPELRLCLDQIRDGYYCPNEPDLFKDLYKKLVTEDKFMVCADYADYMRAQAEVESAYKDEVRWSKMVLMNIAAAGKFSSDRTVREYARDIWRVEPIVVKESIKYNLENNQLQKFSSN</sequence>
<evidence type="ECO:0000256" key="4">
    <source>
        <dbReference type="ARBA" id="ARBA00022676"/>
    </source>
</evidence>
<dbReference type="PANTHER" id="PTHR11468:SF3">
    <property type="entry name" value="GLYCOGEN PHOSPHORYLASE, LIVER FORM"/>
    <property type="match status" value="1"/>
</dbReference>
<evidence type="ECO:0000256" key="9">
    <source>
        <dbReference type="ARBA" id="ARBA00037413"/>
    </source>
</evidence>
<dbReference type="PANTHER" id="PTHR11468">
    <property type="entry name" value="GLYCOGEN PHOSPHORYLASE"/>
    <property type="match status" value="1"/>
</dbReference>
<dbReference type="InParanoid" id="A0A5K4ECX3"/>
<proteinExistence type="inferred from homology"/>
<dbReference type="SUPFAM" id="SSF53756">
    <property type="entry name" value="UDP-Glycosyltransferase/glycogen phosphorylase"/>
    <property type="match status" value="1"/>
</dbReference>
<dbReference type="EC" id="2.4.1.1" evidence="12"/>
<evidence type="ECO:0000256" key="5">
    <source>
        <dbReference type="ARBA" id="ARBA00022679"/>
    </source>
</evidence>
<name>A0A5K4ECX3_SCHMA</name>
<evidence type="ECO:0000256" key="6">
    <source>
        <dbReference type="ARBA" id="ARBA00022898"/>
    </source>
</evidence>
<evidence type="ECO:0000256" key="8">
    <source>
        <dbReference type="ARBA" id="ARBA00036074"/>
    </source>
</evidence>
<dbReference type="FunFam" id="3.40.50.2000:FF:000005">
    <property type="entry name" value="Alpha-1,4 glucan phosphorylase"/>
    <property type="match status" value="1"/>
</dbReference>
<dbReference type="InterPro" id="IPR000811">
    <property type="entry name" value="Glyco_trans_35"/>
</dbReference>
<evidence type="ECO:0000256" key="3">
    <source>
        <dbReference type="ARBA" id="ARBA00022600"/>
    </source>
</evidence>
<keyword evidence="7 12" id="KW-0119">Carbohydrate metabolism</keyword>
<comment type="similarity">
    <text evidence="2 12">Belongs to the glycogen phosphorylase family.</text>
</comment>
<dbReference type="GO" id="GO:0030170">
    <property type="term" value="F:pyridoxal phosphate binding"/>
    <property type="evidence" value="ECO:0007669"/>
    <property type="project" value="InterPro"/>
</dbReference>
<dbReference type="GO" id="GO:0005980">
    <property type="term" value="P:glycogen catabolic process"/>
    <property type="evidence" value="ECO:0007669"/>
    <property type="project" value="TreeGrafter"/>
</dbReference>
<comment type="cofactor">
    <cofactor evidence="1 12">
        <name>pyridoxal 5'-phosphate</name>
        <dbReference type="ChEBI" id="CHEBI:597326"/>
    </cofactor>
</comment>
<evidence type="ECO:0000313" key="13">
    <source>
        <dbReference type="Proteomes" id="UP000008854"/>
    </source>
</evidence>
<dbReference type="FunFam" id="3.40.50.2000:FF:000149">
    <property type="entry name" value="Glycogen phosphorylase, muscle form"/>
    <property type="match status" value="1"/>
</dbReference>
<dbReference type="GO" id="GO:0008184">
    <property type="term" value="F:glycogen phosphorylase activity"/>
    <property type="evidence" value="ECO:0007669"/>
    <property type="project" value="InterPro"/>
</dbReference>
<dbReference type="CDD" id="cd04300">
    <property type="entry name" value="GT35_Glycogen_Phosphorylase"/>
    <property type="match status" value="1"/>
</dbReference>
<evidence type="ECO:0000256" key="1">
    <source>
        <dbReference type="ARBA" id="ARBA00001933"/>
    </source>
</evidence>
<dbReference type="PIRSF" id="PIRSF000460">
    <property type="entry name" value="Pprylas_GlgP"/>
    <property type="match status" value="1"/>
</dbReference>
<keyword evidence="6 11" id="KW-0663">Pyridoxal phosphate</keyword>
<dbReference type="WBParaSite" id="Smp_039750.3">
    <property type="protein sequence ID" value="Smp_039750.3"/>
    <property type="gene ID" value="Smp_039750"/>
</dbReference>
<accession>A0A5K4ECX3</accession>
<comment type="function">
    <text evidence="9 12">Allosteric enzyme that catalyzes the rate-limiting step in glycogen catabolism, the phosphorolytic cleavage of glycogen to produce glucose-1-phosphate, and plays a central role in maintaining cellular and organismal glucose homeostasis.</text>
</comment>
<protein>
    <recommendedName>
        <fullName evidence="12">Alpha-1,4 glucan phosphorylase</fullName>
        <ecNumber evidence="12">2.4.1.1</ecNumber>
    </recommendedName>
</protein>
<evidence type="ECO:0000256" key="11">
    <source>
        <dbReference type="PIRSR" id="PIRSR000460-1"/>
    </source>
</evidence>
<keyword evidence="4 12" id="KW-0328">Glycosyltransferase</keyword>
<reference evidence="13" key="1">
    <citation type="journal article" date="2012" name="PLoS Negl. Trop. Dis.">
        <title>A systematically improved high quality genome and transcriptome of the human blood fluke Schistosoma mansoni.</title>
        <authorList>
            <person name="Protasio A.V."/>
            <person name="Tsai I.J."/>
            <person name="Babbage A."/>
            <person name="Nichol S."/>
            <person name="Hunt M."/>
            <person name="Aslett M.A."/>
            <person name="De Silva N."/>
            <person name="Velarde G.S."/>
            <person name="Anderson T.J."/>
            <person name="Clark R.C."/>
            <person name="Davidson C."/>
            <person name="Dillon G.P."/>
            <person name="Holroyd N.E."/>
            <person name="LoVerde P.T."/>
            <person name="Lloyd C."/>
            <person name="McQuillan J."/>
            <person name="Oliveira G."/>
            <person name="Otto T.D."/>
            <person name="Parker-Manuel S.J."/>
            <person name="Quail M.A."/>
            <person name="Wilson R.A."/>
            <person name="Zerlotini A."/>
            <person name="Dunne D.W."/>
            <person name="Berriman M."/>
        </authorList>
    </citation>
    <scope>NUCLEOTIDE SEQUENCE [LARGE SCALE GENOMIC DNA]</scope>
    <source>
        <strain evidence="13">Puerto Rican</strain>
    </source>
</reference>
<keyword evidence="3" id="KW-0321">Glycogen metabolism</keyword>
<dbReference type="AlphaFoldDB" id="A0A5K4ECX3"/>